<organism evidence="2 3">
    <name type="scientific">Ulvibacterium marinum</name>
    <dbReference type="NCBI Taxonomy" id="2419782"/>
    <lineage>
        <taxon>Bacteria</taxon>
        <taxon>Pseudomonadati</taxon>
        <taxon>Bacteroidota</taxon>
        <taxon>Flavobacteriia</taxon>
        <taxon>Flavobacteriales</taxon>
        <taxon>Flavobacteriaceae</taxon>
        <taxon>Ulvibacterium</taxon>
    </lineage>
</organism>
<feature type="domain" description="Multi-ubiquitin" evidence="1">
    <location>
        <begin position="117"/>
        <end position="179"/>
    </location>
</feature>
<evidence type="ECO:0000259" key="1">
    <source>
        <dbReference type="Pfam" id="PF14452"/>
    </source>
</evidence>
<dbReference type="Proteomes" id="UP000276603">
    <property type="component" value="Unassembled WGS sequence"/>
</dbReference>
<evidence type="ECO:0000313" key="2">
    <source>
        <dbReference type="EMBL" id="RKN82850.1"/>
    </source>
</evidence>
<comment type="caution">
    <text evidence="2">The sequence shown here is derived from an EMBL/GenBank/DDBJ whole genome shotgun (WGS) entry which is preliminary data.</text>
</comment>
<dbReference type="Pfam" id="PF14452">
    <property type="entry name" value="Multi_ubiq"/>
    <property type="match status" value="1"/>
</dbReference>
<accession>A0A3B0CCN9</accession>
<reference evidence="2 3" key="1">
    <citation type="submission" date="2018-10" db="EMBL/GenBank/DDBJ databases">
        <title>Ulvibacterium marinum gen. nov., sp. nov., a novel marine bacterium of the family Flavobacteriaceae, isolated from a culture of the green alga Ulva prolifera.</title>
        <authorList>
            <person name="Zhang Z."/>
        </authorList>
    </citation>
    <scope>NUCLEOTIDE SEQUENCE [LARGE SCALE GENOMIC DNA]</scope>
    <source>
        <strain evidence="2 3">CCMM003</strain>
    </source>
</reference>
<gene>
    <name evidence="2" type="ORF">D7Z94_03145</name>
</gene>
<protein>
    <recommendedName>
        <fullName evidence="1">Multi-ubiquitin domain-containing protein</fullName>
    </recommendedName>
</protein>
<sequence>MTNKVQKVDLHECYCSGVKPEIAYEYSFKINKEEHSTREQVITGNDLHELAGTSSDTHFIRMVTKKGKIEVGPLIKVDLTECGIEKFIILPYEQETIDLEICYCEGATPIITFQYLLKINREKYKVEKEKLTGAEILALAGKDSKSHRLRMFTKKGKVIVEADQTIDLTECGVERFVAEPLDCTEGFVVNNQFALPDEDVLFLNSVENKVDLIQEHNLRWLIFRNYKIPDGYNVEVADLAILIPPHYPTAGLDMMYFNPTLSRKDGATIRALSYQPIEGKSYQRWSRHRMPANKWNPDIHNVESHVDLMVRCLTAEFDKR</sequence>
<dbReference type="AlphaFoldDB" id="A0A3B0CCN9"/>
<dbReference type="InterPro" id="IPR025701">
    <property type="entry name" value="UBQ-conjugat_E2_E"/>
</dbReference>
<proteinExistence type="predicted"/>
<name>A0A3B0CCN9_9FLAO</name>
<evidence type="ECO:0000313" key="3">
    <source>
        <dbReference type="Proteomes" id="UP000276603"/>
    </source>
</evidence>
<dbReference type="OrthoDB" id="7445930at2"/>
<keyword evidence="3" id="KW-1185">Reference proteome</keyword>
<dbReference type="RefSeq" id="WP_120710041.1">
    <property type="nucleotide sequence ID" value="NZ_RBCJ01000001.1"/>
</dbReference>
<dbReference type="Pfam" id="PF14462">
    <property type="entry name" value="Prok-E2_E"/>
    <property type="match status" value="1"/>
</dbReference>
<dbReference type="EMBL" id="RBCJ01000001">
    <property type="protein sequence ID" value="RKN82850.1"/>
    <property type="molecule type" value="Genomic_DNA"/>
</dbReference>
<dbReference type="InterPro" id="IPR027802">
    <property type="entry name" value="Multi-ubiquitin_dom"/>
</dbReference>